<protein>
    <submittedName>
        <fullName evidence="1">Uncharacterized protein</fullName>
    </submittedName>
</protein>
<accession>A0A2S1SJ95</accession>
<sequence length="164" mass="17657">MKLIFFTLIIGLMALGCSSDSDNNGSLQVNGREFNIGANSQQKNYNSIVYEEDGRKVMKIIEKTTAGTDPEVIELDFNYSGATVDGAYQVYSIGFAGTLPADYVVGDYNTPALYFGNAEASGTISITTIGTNKYKIIFNNATFAADDGSGMTRTINGSCVAEFW</sequence>
<dbReference type="EMBL" id="CP029187">
    <property type="protein sequence ID" value="AWI26488.1"/>
    <property type="molecule type" value="Genomic_DNA"/>
</dbReference>
<name>A0A2S1SJ95_9FLAO</name>
<dbReference type="Proteomes" id="UP000244937">
    <property type="component" value="Chromosome"/>
</dbReference>
<organism evidence="1 2">
    <name type="scientific">Flavobacterium pallidum</name>
    <dbReference type="NCBI Taxonomy" id="2172098"/>
    <lineage>
        <taxon>Bacteria</taxon>
        <taxon>Pseudomonadati</taxon>
        <taxon>Bacteroidota</taxon>
        <taxon>Flavobacteriia</taxon>
        <taxon>Flavobacteriales</taxon>
        <taxon>Flavobacteriaceae</taxon>
        <taxon>Flavobacterium</taxon>
    </lineage>
</organism>
<gene>
    <name evidence="1" type="ORF">HYN49_11580</name>
</gene>
<proteinExistence type="predicted"/>
<dbReference type="KEGG" id="fpal:HYN49_11580"/>
<evidence type="ECO:0000313" key="1">
    <source>
        <dbReference type="EMBL" id="AWI26488.1"/>
    </source>
</evidence>
<dbReference type="AlphaFoldDB" id="A0A2S1SJ95"/>
<reference evidence="1 2" key="1">
    <citation type="submission" date="2018-05" db="EMBL/GenBank/DDBJ databases">
        <title>Genome sequencing of Flavobacterium sp. HYN0049.</title>
        <authorList>
            <person name="Yi H."/>
            <person name="Baek C."/>
        </authorList>
    </citation>
    <scope>NUCLEOTIDE SEQUENCE [LARGE SCALE GENOMIC DNA]</scope>
    <source>
        <strain evidence="1 2">HYN0049</strain>
    </source>
</reference>
<evidence type="ECO:0000313" key="2">
    <source>
        <dbReference type="Proteomes" id="UP000244937"/>
    </source>
</evidence>
<keyword evidence="2" id="KW-1185">Reference proteome</keyword>
<dbReference type="RefSeq" id="WP_108904265.1">
    <property type="nucleotide sequence ID" value="NZ_CP029187.1"/>
</dbReference>
<dbReference type="PROSITE" id="PS51257">
    <property type="entry name" value="PROKAR_LIPOPROTEIN"/>
    <property type="match status" value="1"/>
</dbReference>